<sequence length="665" mass="75559">MENNGNGIMVGSETGESSFHRTGGGSNSSTTETDTETPSKSDSANNESKTGQTRDAKGVLLLHEKRKAVNDEDGLQIQSKRKYQPTACDQHTKMDSKPLKYVAEKGVGGELPVDGSFSVGHPNLLFGVSSSSSEEVDELTEQDLETENRTDFENRFTWMFWTSLHANYGRYCGYAFGFLITLFLNISWMLDEIGSTSEGHSVSKTFVVVFILYAYSFITLGLELVQFVFLFSEIYLPYFTCKLREHLNDWDQRYPMFGRMRSAKYFYPALATLFCGFQAVVGSVIWNWFWWNHICKSYHDRTCKKSWLGQLVIAYRDNACFDGTASPIICEKFVSYLPIFLFGMGFVFLGNVLMPLLVNDRLSLSYLPGDSLDIDAALDILEEQSLLRELKNNDTKKDSTSPVKVGVGCMKRSLPKQFNFSQTVGKSKCMQLFEDVTSDVQSTATGTDEVVQTTEKLNQPGLPSAKLLLASHLKKISKAQPFGFISRRLAEVSYEAAFRIVTVPSRGVVKDYLSPSTAIMGLVRFSQLILNAMTVGCVTSLYLHRNRKCSWEKNLLDEKFTIFTYFFGVYFTFHVVTWFIIFSCFFHYFVQVGLKYLFLNSIRRMMFKNLASFLVEFAFGYWAAGEILGGWCDFEHFRECIQNTKVDECDSFFIKRIARFVQGVS</sequence>
<feature type="compositionally biased region" description="Low complexity" evidence="1">
    <location>
        <begin position="27"/>
        <end position="43"/>
    </location>
</feature>
<proteinExistence type="predicted"/>
<feature type="transmembrane region" description="Helical" evidence="2">
    <location>
        <begin position="171"/>
        <end position="190"/>
    </location>
</feature>
<gene>
    <name evidence="3" type="ORF">Ocin01_06795</name>
</gene>
<name>A0A1D2N3N1_ORCCI</name>
<feature type="transmembrane region" description="Helical" evidence="2">
    <location>
        <begin position="210"/>
        <end position="236"/>
    </location>
</feature>
<reference evidence="3 4" key="1">
    <citation type="journal article" date="2016" name="Genome Biol. Evol.">
        <title>Gene Family Evolution Reflects Adaptation to Soil Environmental Stressors in the Genome of the Collembolan Orchesella cincta.</title>
        <authorList>
            <person name="Faddeeva-Vakhrusheva A."/>
            <person name="Derks M.F."/>
            <person name="Anvar S.Y."/>
            <person name="Agamennone V."/>
            <person name="Suring W."/>
            <person name="Smit S."/>
            <person name="van Straalen N.M."/>
            <person name="Roelofs D."/>
        </authorList>
    </citation>
    <scope>NUCLEOTIDE SEQUENCE [LARGE SCALE GENOMIC DNA]</scope>
    <source>
        <tissue evidence="3">Mixed pool</tissue>
    </source>
</reference>
<feature type="transmembrane region" description="Helical" evidence="2">
    <location>
        <begin position="265"/>
        <end position="289"/>
    </location>
</feature>
<organism evidence="3 4">
    <name type="scientific">Orchesella cincta</name>
    <name type="common">Springtail</name>
    <name type="synonym">Podura cincta</name>
    <dbReference type="NCBI Taxonomy" id="48709"/>
    <lineage>
        <taxon>Eukaryota</taxon>
        <taxon>Metazoa</taxon>
        <taxon>Ecdysozoa</taxon>
        <taxon>Arthropoda</taxon>
        <taxon>Hexapoda</taxon>
        <taxon>Collembola</taxon>
        <taxon>Entomobryomorpha</taxon>
        <taxon>Entomobryoidea</taxon>
        <taxon>Orchesellidae</taxon>
        <taxon>Orchesellinae</taxon>
        <taxon>Orchesella</taxon>
    </lineage>
</organism>
<evidence type="ECO:0000256" key="1">
    <source>
        <dbReference type="SAM" id="MobiDB-lite"/>
    </source>
</evidence>
<comment type="caution">
    <text evidence="3">The sequence shown here is derived from an EMBL/GenBank/DDBJ whole genome shotgun (WGS) entry which is preliminary data.</text>
</comment>
<feature type="region of interest" description="Disordered" evidence="1">
    <location>
        <begin position="1"/>
        <end position="58"/>
    </location>
</feature>
<keyword evidence="2" id="KW-1133">Transmembrane helix</keyword>
<dbReference type="Proteomes" id="UP000094527">
    <property type="component" value="Unassembled WGS sequence"/>
</dbReference>
<keyword evidence="2" id="KW-0812">Transmembrane</keyword>
<keyword evidence="2" id="KW-0472">Membrane</keyword>
<evidence type="ECO:0000313" key="3">
    <source>
        <dbReference type="EMBL" id="ODM99886.1"/>
    </source>
</evidence>
<evidence type="ECO:0000313" key="4">
    <source>
        <dbReference type="Proteomes" id="UP000094527"/>
    </source>
</evidence>
<dbReference type="EMBL" id="LJIJ01000249">
    <property type="protein sequence ID" value="ODM99886.1"/>
    <property type="molecule type" value="Genomic_DNA"/>
</dbReference>
<accession>A0A1D2N3N1</accession>
<dbReference type="AlphaFoldDB" id="A0A1D2N3N1"/>
<keyword evidence="4" id="KW-1185">Reference proteome</keyword>
<feature type="transmembrane region" description="Helical" evidence="2">
    <location>
        <begin position="336"/>
        <end position="358"/>
    </location>
</feature>
<feature type="transmembrane region" description="Helical" evidence="2">
    <location>
        <begin position="610"/>
        <end position="631"/>
    </location>
</feature>
<feature type="transmembrane region" description="Helical" evidence="2">
    <location>
        <begin position="563"/>
        <end position="589"/>
    </location>
</feature>
<protein>
    <submittedName>
        <fullName evidence="3">Uncharacterized protein</fullName>
    </submittedName>
</protein>
<evidence type="ECO:0000256" key="2">
    <source>
        <dbReference type="SAM" id="Phobius"/>
    </source>
</evidence>